<dbReference type="SUPFAM" id="SSF53335">
    <property type="entry name" value="S-adenosyl-L-methionine-dependent methyltransferases"/>
    <property type="match status" value="1"/>
</dbReference>
<keyword evidence="1" id="KW-0489">Methyltransferase</keyword>
<dbReference type="AlphaFoldDB" id="A0A2T6B5S2"/>
<dbReference type="EMBL" id="QBKN01000003">
    <property type="protein sequence ID" value="PTX51373.1"/>
    <property type="molecule type" value="Genomic_DNA"/>
</dbReference>
<dbReference type="InterPro" id="IPR029063">
    <property type="entry name" value="SAM-dependent_MTases_sf"/>
</dbReference>
<dbReference type="GO" id="GO:0032259">
    <property type="term" value="P:methylation"/>
    <property type="evidence" value="ECO:0007669"/>
    <property type="project" value="UniProtKB-KW"/>
</dbReference>
<evidence type="ECO:0000256" key="2">
    <source>
        <dbReference type="ARBA" id="ARBA00022679"/>
    </source>
</evidence>
<protein>
    <submittedName>
        <fullName evidence="3">Cephalosporin hydroxylase</fullName>
    </submittedName>
</protein>
<reference evidence="3 4" key="1">
    <citation type="submission" date="2018-04" db="EMBL/GenBank/DDBJ databases">
        <title>Genomic Encyclopedia of Archaeal and Bacterial Type Strains, Phase II (KMG-II): from individual species to whole genera.</title>
        <authorList>
            <person name="Goeker M."/>
        </authorList>
    </citation>
    <scope>NUCLEOTIDE SEQUENCE [LARGE SCALE GENOMIC DNA]</scope>
    <source>
        <strain evidence="3 4">DSM 29329</strain>
    </source>
</reference>
<dbReference type="GO" id="GO:0005886">
    <property type="term" value="C:plasma membrane"/>
    <property type="evidence" value="ECO:0007669"/>
    <property type="project" value="TreeGrafter"/>
</dbReference>
<sequence>MDDQSEFDRICVEEVRAQGRDPDLRAVTAEWMRLSQPHHYSYHFEWLGRPVIQHPQDIVAIQQLIWQIRPDLVIETGVARGGSLILSASILELVALCGGPAGARVLGIDIDIRPHNRAAIEAHPLSPRIDLLQGSSTDAAIVAEVMKRAEGAGRVLVLLDSNHTHEHVLEELRAYAPLVTVGSYCVVFDTIIAEMPDDSYPDRPWTREANPRSAIAAFMAEPGVPQFEIDSDIDARLLVTVAPGGFLRRVG</sequence>
<evidence type="ECO:0000313" key="4">
    <source>
        <dbReference type="Proteomes" id="UP000244069"/>
    </source>
</evidence>
<dbReference type="InterPro" id="IPR007072">
    <property type="entry name" value="RNMT_CmcI"/>
</dbReference>
<dbReference type="Proteomes" id="UP000244069">
    <property type="component" value="Unassembled WGS sequence"/>
</dbReference>
<dbReference type="GO" id="GO:0071770">
    <property type="term" value="P:DIM/DIP cell wall layer assembly"/>
    <property type="evidence" value="ECO:0007669"/>
    <property type="project" value="TreeGrafter"/>
</dbReference>
<comment type="caution">
    <text evidence="3">The sequence shown here is derived from an EMBL/GenBank/DDBJ whole genome shotgun (WGS) entry which is preliminary data.</text>
</comment>
<name>A0A2T6B5S2_9RHOB</name>
<dbReference type="GO" id="GO:0008168">
    <property type="term" value="F:methyltransferase activity"/>
    <property type="evidence" value="ECO:0007669"/>
    <property type="project" value="UniProtKB-KW"/>
</dbReference>
<dbReference type="RefSeq" id="WP_107974766.1">
    <property type="nucleotide sequence ID" value="NZ_BMEZ01000003.1"/>
</dbReference>
<accession>A0A2T6B5S2</accession>
<evidence type="ECO:0000256" key="1">
    <source>
        <dbReference type="ARBA" id="ARBA00022603"/>
    </source>
</evidence>
<dbReference type="Gene3D" id="3.40.50.150">
    <property type="entry name" value="Vaccinia Virus protein VP39"/>
    <property type="match status" value="1"/>
</dbReference>
<evidence type="ECO:0000313" key="3">
    <source>
        <dbReference type="EMBL" id="PTX51373.1"/>
    </source>
</evidence>
<proteinExistence type="predicted"/>
<keyword evidence="4" id="KW-1185">Reference proteome</keyword>
<dbReference type="GO" id="GO:0008610">
    <property type="term" value="P:lipid biosynthetic process"/>
    <property type="evidence" value="ECO:0007669"/>
    <property type="project" value="InterPro"/>
</dbReference>
<dbReference type="Pfam" id="PF04989">
    <property type="entry name" value="RMNT_CmcI"/>
    <property type="match status" value="1"/>
</dbReference>
<dbReference type="PANTHER" id="PTHR40048">
    <property type="entry name" value="RHAMNOSYL O-METHYLTRANSFERASE"/>
    <property type="match status" value="1"/>
</dbReference>
<organism evidence="3 4">
    <name type="scientific">Allosediminivita pacifica</name>
    <dbReference type="NCBI Taxonomy" id="1267769"/>
    <lineage>
        <taxon>Bacteria</taxon>
        <taxon>Pseudomonadati</taxon>
        <taxon>Pseudomonadota</taxon>
        <taxon>Alphaproteobacteria</taxon>
        <taxon>Rhodobacterales</taxon>
        <taxon>Paracoccaceae</taxon>
        <taxon>Allosediminivita</taxon>
    </lineage>
</organism>
<keyword evidence="2" id="KW-0808">Transferase</keyword>
<dbReference type="OrthoDB" id="189417at2"/>
<gene>
    <name evidence="3" type="ORF">C8N44_103117</name>
</gene>
<dbReference type="PANTHER" id="PTHR40048:SF1">
    <property type="entry name" value="RHAMNOSYL O-METHYLTRANSFERASE"/>
    <property type="match status" value="1"/>
</dbReference>